<dbReference type="GO" id="GO:0031122">
    <property type="term" value="P:cytoplasmic microtubule organization"/>
    <property type="evidence" value="ECO:0007669"/>
    <property type="project" value="TreeGrafter"/>
</dbReference>
<dbReference type="InterPro" id="IPR007259">
    <property type="entry name" value="GCP"/>
</dbReference>
<feature type="domain" description="Gamma tubulin complex component C-terminal" evidence="7">
    <location>
        <begin position="612"/>
        <end position="855"/>
    </location>
</feature>
<dbReference type="OrthoDB" id="66546at2759"/>
<dbReference type="EMBL" id="MSFO01000002">
    <property type="protein sequence ID" value="PLB51976.1"/>
    <property type="molecule type" value="Genomic_DNA"/>
</dbReference>
<dbReference type="GO" id="GO:0000922">
    <property type="term" value="C:spindle pole"/>
    <property type="evidence" value="ECO:0007669"/>
    <property type="project" value="InterPro"/>
</dbReference>
<organism evidence="10 11">
    <name type="scientific">Aspergillus steynii IBT 23096</name>
    <dbReference type="NCBI Taxonomy" id="1392250"/>
    <lineage>
        <taxon>Eukaryota</taxon>
        <taxon>Fungi</taxon>
        <taxon>Dikarya</taxon>
        <taxon>Ascomycota</taxon>
        <taxon>Pezizomycotina</taxon>
        <taxon>Eurotiomycetes</taxon>
        <taxon>Eurotiomycetidae</taxon>
        <taxon>Eurotiales</taxon>
        <taxon>Aspergillaceae</taxon>
        <taxon>Aspergillus</taxon>
        <taxon>Aspergillus subgen. Circumdati</taxon>
    </lineage>
</organism>
<evidence type="ECO:0000259" key="8">
    <source>
        <dbReference type="Pfam" id="PF14609"/>
    </source>
</evidence>
<proteinExistence type="inferred from homology"/>
<dbReference type="GO" id="GO:0051011">
    <property type="term" value="F:microtubule minus-end binding"/>
    <property type="evidence" value="ECO:0007669"/>
    <property type="project" value="TreeGrafter"/>
</dbReference>
<reference evidence="10 11" key="1">
    <citation type="submission" date="2016-12" db="EMBL/GenBank/DDBJ databases">
        <title>The genomes of Aspergillus section Nigri reveals drivers in fungal speciation.</title>
        <authorList>
            <consortium name="DOE Joint Genome Institute"/>
            <person name="Vesth T.C."/>
            <person name="Nybo J."/>
            <person name="Theobald S."/>
            <person name="Brandl J."/>
            <person name="Frisvad J.C."/>
            <person name="Nielsen K.F."/>
            <person name="Lyhne E.K."/>
            <person name="Kogle M.E."/>
            <person name="Kuo A."/>
            <person name="Riley R."/>
            <person name="Clum A."/>
            <person name="Nolan M."/>
            <person name="Lipzen A."/>
            <person name="Salamov A."/>
            <person name="Henrissat B."/>
            <person name="Wiebenga A."/>
            <person name="De Vries R.P."/>
            <person name="Grigoriev I.V."/>
            <person name="Mortensen U.H."/>
            <person name="Andersen M.R."/>
            <person name="Baker S.E."/>
        </authorList>
    </citation>
    <scope>NUCLEOTIDE SEQUENCE [LARGE SCALE GENOMIC DNA]</scope>
    <source>
        <strain evidence="10 11">IBT 23096</strain>
    </source>
</reference>
<dbReference type="PANTHER" id="PTHR19302">
    <property type="entry name" value="GAMMA TUBULIN COMPLEX PROTEIN"/>
    <property type="match status" value="1"/>
</dbReference>
<dbReference type="GO" id="GO:0051321">
    <property type="term" value="P:meiotic cell cycle"/>
    <property type="evidence" value="ECO:0007669"/>
    <property type="project" value="TreeGrafter"/>
</dbReference>
<gene>
    <name evidence="10" type="ORF">P170DRAFT_433876</name>
</gene>
<evidence type="ECO:0000259" key="9">
    <source>
        <dbReference type="Pfam" id="PF17681"/>
    </source>
</evidence>
<dbReference type="GeneID" id="36556294"/>
<dbReference type="Proteomes" id="UP000234275">
    <property type="component" value="Unassembled WGS sequence"/>
</dbReference>
<dbReference type="Pfam" id="PF04130">
    <property type="entry name" value="GCP_C_terminal"/>
    <property type="match status" value="1"/>
</dbReference>
<dbReference type="STRING" id="1392250.A0A2I2GGH9"/>
<accession>A0A2I2GGH9</accession>
<feature type="region of interest" description="Disordered" evidence="6">
    <location>
        <begin position="783"/>
        <end position="822"/>
    </location>
</feature>
<dbReference type="VEuPathDB" id="FungiDB:P170DRAFT_433876"/>
<dbReference type="GO" id="GO:0000278">
    <property type="term" value="P:mitotic cell cycle"/>
    <property type="evidence" value="ECO:0007669"/>
    <property type="project" value="TreeGrafter"/>
</dbReference>
<comment type="caution">
    <text evidence="10">The sequence shown here is derived from an EMBL/GenBank/DDBJ whole genome shotgun (WGS) entry which is preliminary data.</text>
</comment>
<feature type="compositionally biased region" description="Acidic residues" evidence="6">
    <location>
        <begin position="796"/>
        <end position="811"/>
    </location>
</feature>
<dbReference type="InterPro" id="IPR032797">
    <property type="entry name" value="Mod21_N"/>
</dbReference>
<evidence type="ECO:0000259" key="7">
    <source>
        <dbReference type="Pfam" id="PF04130"/>
    </source>
</evidence>
<dbReference type="GO" id="GO:0007020">
    <property type="term" value="P:microtubule nucleation"/>
    <property type="evidence" value="ECO:0007669"/>
    <property type="project" value="InterPro"/>
</dbReference>
<dbReference type="GO" id="GO:0043015">
    <property type="term" value="F:gamma-tubulin binding"/>
    <property type="evidence" value="ECO:0007669"/>
    <property type="project" value="InterPro"/>
</dbReference>
<comment type="similarity">
    <text evidence="1 5">Belongs to the TUBGCP family.</text>
</comment>
<keyword evidence="2 5" id="KW-0963">Cytoplasm</keyword>
<dbReference type="Pfam" id="PF17681">
    <property type="entry name" value="GCP_N_terminal"/>
    <property type="match status" value="1"/>
</dbReference>
<dbReference type="InterPro" id="IPR041470">
    <property type="entry name" value="GCP_N"/>
</dbReference>
<dbReference type="Pfam" id="PF14609">
    <property type="entry name" value="GCP5-Mod21_N"/>
    <property type="match status" value="1"/>
</dbReference>
<dbReference type="PANTHER" id="PTHR19302:SF33">
    <property type="entry name" value="GAMMA-TUBULIN COMPLEX COMPONENT 5"/>
    <property type="match status" value="1"/>
</dbReference>
<evidence type="ECO:0000256" key="5">
    <source>
        <dbReference type="RuleBase" id="RU363050"/>
    </source>
</evidence>
<dbReference type="CDD" id="cd22572">
    <property type="entry name" value="GCP5_NTD"/>
    <property type="match status" value="1"/>
</dbReference>
<feature type="domain" description="Gamma-Tubulin ring complex non-core subunit mod21 N-terminal" evidence="8">
    <location>
        <begin position="66"/>
        <end position="155"/>
    </location>
</feature>
<evidence type="ECO:0000256" key="2">
    <source>
        <dbReference type="ARBA" id="ARBA00022490"/>
    </source>
</evidence>
<keyword evidence="3 5" id="KW-0493">Microtubule</keyword>
<dbReference type="Gene3D" id="1.20.120.1900">
    <property type="entry name" value="Gamma-tubulin complex, C-terminal domain"/>
    <property type="match status" value="1"/>
</dbReference>
<dbReference type="InterPro" id="IPR040457">
    <property type="entry name" value="GCP_C"/>
</dbReference>
<dbReference type="InterPro" id="IPR042241">
    <property type="entry name" value="GCP_C_sf"/>
</dbReference>
<evidence type="ECO:0000256" key="1">
    <source>
        <dbReference type="ARBA" id="ARBA00010337"/>
    </source>
</evidence>
<evidence type="ECO:0000256" key="6">
    <source>
        <dbReference type="SAM" id="MobiDB-lite"/>
    </source>
</evidence>
<evidence type="ECO:0000256" key="4">
    <source>
        <dbReference type="ARBA" id="ARBA00023212"/>
    </source>
</evidence>
<dbReference type="RefSeq" id="XP_024707278.1">
    <property type="nucleotide sequence ID" value="XM_024848595.1"/>
</dbReference>
<protein>
    <recommendedName>
        <fullName evidence="5">Spindle pole body component</fullName>
    </recommendedName>
</protein>
<dbReference type="GO" id="GO:0051225">
    <property type="term" value="P:spindle assembly"/>
    <property type="evidence" value="ECO:0007669"/>
    <property type="project" value="TreeGrafter"/>
</dbReference>
<evidence type="ECO:0000313" key="11">
    <source>
        <dbReference type="Proteomes" id="UP000234275"/>
    </source>
</evidence>
<evidence type="ECO:0000313" key="10">
    <source>
        <dbReference type="EMBL" id="PLB51976.1"/>
    </source>
</evidence>
<dbReference type="GO" id="GO:0005816">
    <property type="term" value="C:spindle pole body"/>
    <property type="evidence" value="ECO:0007669"/>
    <property type="project" value="UniProtKB-ARBA"/>
</dbReference>
<name>A0A2I2GGH9_9EURO</name>
<dbReference type="GO" id="GO:0000930">
    <property type="term" value="C:gamma-tubulin complex"/>
    <property type="evidence" value="ECO:0007669"/>
    <property type="project" value="TreeGrafter"/>
</dbReference>
<feature type="domain" description="Gamma tubulin complex component protein N-terminal" evidence="9">
    <location>
        <begin position="230"/>
        <end position="526"/>
    </location>
</feature>
<evidence type="ECO:0000256" key="3">
    <source>
        <dbReference type="ARBA" id="ARBA00022701"/>
    </source>
</evidence>
<dbReference type="GO" id="GO:0005874">
    <property type="term" value="C:microtubule"/>
    <property type="evidence" value="ECO:0007669"/>
    <property type="project" value="UniProtKB-KW"/>
</dbReference>
<sequence>MAVAATISTLTEELVATVAKLDSKDTPRSRNLKRRAEESFKSNAYARTNQFAVASQLDGLQEKFQVLNKDDLADALRSRLTELEDHRSSWFPEILSLLLQLADRPAQLSRLDRIEQPKHEQVKPVSWNDLDAAGSAFCDEDIWEAVDFGAESSDEDLRSVSSVGHSRNLPQTSVVPDEDYVIPDDAFSPLDDEDVILSIKSAQFWRDENHHKADQHQKFSSRVITELQVVREAIFMLQGLPTSMFWRLDDSIEVDRRYKLAQVSDETFLPLLRTLCSIGARLDILRRFVRLPQTIAHVQTFHRDIEDCLRGFDEFLSTVQSKYLSQNETVAVSLLQLSEDVHRESRLLLLLTDIVSKLKRSGSENPVRCLDLLYDLVCMAQATGYDDEFRILAKMFFSCFKTYARPINLWMETGELKDSVGGTLFILDNRNDSDLRTLWHDWYTLDGASRLLSVPKFIQPLARKIFITGKSTVFLQHLNVFHEQEHTRETPLTFEDVFPQDASSLYLPFSALLESAFGRMVDRQHSLKSSWLRQELDQQCGLWTSLEALEHIYLCKDMSVVGPIDNKIFELIDRGRGAWSDRFLLTELAQSAFSTLPVIDPSRLIVRSNKDTRDKLNGRHRSVKILETISFDYILPWPVANIITKDAILGYRRISTILMQIRRAMYTVQKQRLQYSDRPDKISGKGTNPLDYILRHNMLWFLNTLYSHMTGFVVSTAVESLRKALDDANDVDAMIAAHRSHMVSLEEQCLLSQNLHALYQAIITLLDLCVSFADLQATMKGASQPEWSKSSRHDYDDEDDDEDSDDPDADGDTMAPSVHESQYDERLHDIKNQFDRLIAFMTAGLKGIGRVDGQLSWEILAEKLEWRKARLNGV</sequence>
<keyword evidence="11" id="KW-1185">Reference proteome</keyword>
<keyword evidence="4 5" id="KW-0206">Cytoskeleton</keyword>
<dbReference type="InterPro" id="IPR059169">
    <property type="entry name" value="GCP5_N_ext"/>
</dbReference>
<comment type="subcellular location">
    <subcellularLocation>
        <location evidence="5">Cytoplasm</location>
        <location evidence="5">Cytoskeleton</location>
        <location evidence="5">Microtubule organizing center</location>
    </subcellularLocation>
</comment>
<dbReference type="AlphaFoldDB" id="A0A2I2GGH9"/>